<dbReference type="Gene3D" id="3.90.1150.10">
    <property type="entry name" value="Aspartate Aminotransferase, domain 1"/>
    <property type="match status" value="1"/>
</dbReference>
<keyword evidence="4" id="KW-0808">Transferase</keyword>
<evidence type="ECO:0000256" key="2">
    <source>
        <dbReference type="ARBA" id="ARBA00007441"/>
    </source>
</evidence>
<keyword evidence="5" id="KW-0663">Pyridoxal phosphate</keyword>
<dbReference type="InterPro" id="IPR015421">
    <property type="entry name" value="PyrdxlP-dep_Trfase_major"/>
</dbReference>
<feature type="domain" description="Aminotransferase class I/classII large" evidence="6">
    <location>
        <begin position="38"/>
        <end position="206"/>
    </location>
</feature>
<evidence type="ECO:0000256" key="4">
    <source>
        <dbReference type="ARBA" id="ARBA00022679"/>
    </source>
</evidence>
<keyword evidence="8" id="KW-1185">Reference proteome</keyword>
<comment type="similarity">
    <text evidence="2">Belongs to the class-I pyridoxal-phosphate-dependent aminotransferase family.</text>
</comment>
<evidence type="ECO:0000256" key="3">
    <source>
        <dbReference type="ARBA" id="ARBA00022576"/>
    </source>
</evidence>
<evidence type="ECO:0000259" key="6">
    <source>
        <dbReference type="Pfam" id="PF00155"/>
    </source>
</evidence>
<dbReference type="SUPFAM" id="SSF53383">
    <property type="entry name" value="PLP-dependent transferases"/>
    <property type="match status" value="1"/>
</dbReference>
<comment type="cofactor">
    <cofactor evidence="1">
        <name>pyridoxal 5'-phosphate</name>
        <dbReference type="ChEBI" id="CHEBI:597326"/>
    </cofactor>
</comment>
<dbReference type="EMBL" id="CASHTH010000420">
    <property type="protein sequence ID" value="CAI8000875.1"/>
    <property type="molecule type" value="Genomic_DNA"/>
</dbReference>
<keyword evidence="3 7" id="KW-0032">Aminotransferase</keyword>
<name>A0AA35W7V9_GEOBA</name>
<organism evidence="7 8">
    <name type="scientific">Geodia barretti</name>
    <name type="common">Barrett's horny sponge</name>
    <dbReference type="NCBI Taxonomy" id="519541"/>
    <lineage>
        <taxon>Eukaryota</taxon>
        <taxon>Metazoa</taxon>
        <taxon>Porifera</taxon>
        <taxon>Demospongiae</taxon>
        <taxon>Heteroscleromorpha</taxon>
        <taxon>Tetractinellida</taxon>
        <taxon>Astrophorina</taxon>
        <taxon>Geodiidae</taxon>
        <taxon>Geodia</taxon>
    </lineage>
</organism>
<dbReference type="InterPro" id="IPR015424">
    <property type="entry name" value="PyrdxlP-dep_Trfase"/>
</dbReference>
<proteinExistence type="inferred from homology"/>
<accession>A0AA35W7V9</accession>
<dbReference type="InterPro" id="IPR015422">
    <property type="entry name" value="PyrdxlP-dep_Trfase_small"/>
</dbReference>
<evidence type="ECO:0000313" key="8">
    <source>
        <dbReference type="Proteomes" id="UP001174909"/>
    </source>
</evidence>
<gene>
    <name evidence="7" type="ORF">GBAR_LOCUS3043</name>
</gene>
<dbReference type="Gene3D" id="3.40.640.10">
    <property type="entry name" value="Type I PLP-dependent aspartate aminotransferase-like (Major domain)"/>
    <property type="match status" value="1"/>
</dbReference>
<protein>
    <submittedName>
        <fullName evidence="7">Aromatic-amino-acid aminotransferase 2</fullName>
    </submittedName>
</protein>
<dbReference type="PANTHER" id="PTHR46383">
    <property type="entry name" value="ASPARTATE AMINOTRANSFERASE"/>
    <property type="match status" value="1"/>
</dbReference>
<dbReference type="CDD" id="cd00609">
    <property type="entry name" value="AAT_like"/>
    <property type="match status" value="1"/>
</dbReference>
<sequence length="238" mass="26042">MRNSSMTTWEAQRMKGVPFSGIRKMMARAGELEGEGKPVIHLEIGRPDFDTPDHIKAAAKRALDDGKVHYTSNYGVPEIRRAIAAKLRSDNGLDFDENGEIAVTIGANEAVFMAVMAFINEGDEVLVPDPSWLNYFHCITLGGGVPVSVPLRAEKEFRMDADDVARLVTPRTRMMVVMSPHNPTGAVLDRGHLEALAAVAREHDLLCSPTRSTRTCCMTAPSTTASEPCRACASVRCW</sequence>
<reference evidence="7" key="1">
    <citation type="submission" date="2023-03" db="EMBL/GenBank/DDBJ databases">
        <authorList>
            <person name="Steffen K."/>
            <person name="Cardenas P."/>
        </authorList>
    </citation>
    <scope>NUCLEOTIDE SEQUENCE</scope>
</reference>
<dbReference type="Pfam" id="PF00155">
    <property type="entry name" value="Aminotran_1_2"/>
    <property type="match status" value="1"/>
</dbReference>
<dbReference type="AlphaFoldDB" id="A0AA35W7V9"/>
<dbReference type="GO" id="GO:0030170">
    <property type="term" value="F:pyridoxal phosphate binding"/>
    <property type="evidence" value="ECO:0007669"/>
    <property type="project" value="InterPro"/>
</dbReference>
<comment type="caution">
    <text evidence="7">The sequence shown here is derived from an EMBL/GenBank/DDBJ whole genome shotgun (WGS) entry which is preliminary data.</text>
</comment>
<dbReference type="GO" id="GO:0008483">
    <property type="term" value="F:transaminase activity"/>
    <property type="evidence" value="ECO:0007669"/>
    <property type="project" value="UniProtKB-KW"/>
</dbReference>
<dbReference type="InterPro" id="IPR004839">
    <property type="entry name" value="Aminotransferase_I/II_large"/>
</dbReference>
<dbReference type="InterPro" id="IPR050596">
    <property type="entry name" value="AspAT/PAT-like"/>
</dbReference>
<evidence type="ECO:0000256" key="5">
    <source>
        <dbReference type="ARBA" id="ARBA00022898"/>
    </source>
</evidence>
<dbReference type="Proteomes" id="UP001174909">
    <property type="component" value="Unassembled WGS sequence"/>
</dbReference>
<dbReference type="GO" id="GO:0006520">
    <property type="term" value="P:amino acid metabolic process"/>
    <property type="evidence" value="ECO:0007669"/>
    <property type="project" value="InterPro"/>
</dbReference>
<dbReference type="PANTHER" id="PTHR46383:SF1">
    <property type="entry name" value="ASPARTATE AMINOTRANSFERASE"/>
    <property type="match status" value="1"/>
</dbReference>
<evidence type="ECO:0000313" key="7">
    <source>
        <dbReference type="EMBL" id="CAI8000875.1"/>
    </source>
</evidence>
<evidence type="ECO:0000256" key="1">
    <source>
        <dbReference type="ARBA" id="ARBA00001933"/>
    </source>
</evidence>